<reference evidence="1 2" key="2">
    <citation type="journal article" date="2022" name="Mol. Biol. Evol.">
        <title>Comparative Genomics Reveals Insights into the Divergent Evolution of Astigmatic Mites and Household Pest Adaptations.</title>
        <authorList>
            <person name="Xiong Q."/>
            <person name="Wan A.T."/>
            <person name="Liu X."/>
            <person name="Fung C.S."/>
            <person name="Xiao X."/>
            <person name="Malainual N."/>
            <person name="Hou J."/>
            <person name="Wang L."/>
            <person name="Wang M."/>
            <person name="Yang K.Y."/>
            <person name="Cui Y."/>
            <person name="Leung E.L."/>
            <person name="Nong W."/>
            <person name="Shin S.K."/>
            <person name="Au S.W."/>
            <person name="Jeong K.Y."/>
            <person name="Chew F.T."/>
            <person name="Hui J.H."/>
            <person name="Leung T.F."/>
            <person name="Tungtrongchitr A."/>
            <person name="Zhong N."/>
            <person name="Liu Z."/>
            <person name="Tsui S.K."/>
        </authorList>
    </citation>
    <scope>NUCLEOTIDE SEQUENCE [LARGE SCALE GENOMIC DNA]</scope>
    <source>
        <strain evidence="1">Derp</strain>
    </source>
</reference>
<dbReference type="Proteomes" id="UP000887458">
    <property type="component" value="Unassembled WGS sequence"/>
</dbReference>
<proteinExistence type="predicted"/>
<accession>A0ABQ8J934</accession>
<organism evidence="1 2">
    <name type="scientific">Dermatophagoides pteronyssinus</name>
    <name type="common">European house dust mite</name>
    <dbReference type="NCBI Taxonomy" id="6956"/>
    <lineage>
        <taxon>Eukaryota</taxon>
        <taxon>Metazoa</taxon>
        <taxon>Ecdysozoa</taxon>
        <taxon>Arthropoda</taxon>
        <taxon>Chelicerata</taxon>
        <taxon>Arachnida</taxon>
        <taxon>Acari</taxon>
        <taxon>Acariformes</taxon>
        <taxon>Sarcoptiformes</taxon>
        <taxon>Astigmata</taxon>
        <taxon>Psoroptidia</taxon>
        <taxon>Analgoidea</taxon>
        <taxon>Pyroglyphidae</taxon>
        <taxon>Dermatophagoidinae</taxon>
        <taxon>Dermatophagoides</taxon>
    </lineage>
</organism>
<gene>
    <name evidence="1" type="ORF">DERP_004228</name>
</gene>
<reference evidence="1 2" key="1">
    <citation type="journal article" date="2018" name="J. Allergy Clin. Immunol.">
        <title>High-quality assembly of Dermatophagoides pteronyssinus genome and transcriptome reveals a wide range of novel allergens.</title>
        <authorList>
            <person name="Liu X.Y."/>
            <person name="Yang K.Y."/>
            <person name="Wang M.Q."/>
            <person name="Kwok J.S."/>
            <person name="Zeng X."/>
            <person name="Yang Z."/>
            <person name="Xiao X.J."/>
            <person name="Lau C.P."/>
            <person name="Li Y."/>
            <person name="Huang Z.M."/>
            <person name="Ba J.G."/>
            <person name="Yim A.K."/>
            <person name="Ouyang C.Y."/>
            <person name="Ngai S.M."/>
            <person name="Chan T.F."/>
            <person name="Leung E.L."/>
            <person name="Liu L."/>
            <person name="Liu Z.G."/>
            <person name="Tsui S.K."/>
        </authorList>
    </citation>
    <scope>NUCLEOTIDE SEQUENCE [LARGE SCALE GENOMIC DNA]</scope>
    <source>
        <strain evidence="1">Derp</strain>
    </source>
</reference>
<protein>
    <submittedName>
        <fullName evidence="1">Uncharacterized protein</fullName>
    </submittedName>
</protein>
<keyword evidence="2" id="KW-1185">Reference proteome</keyword>
<name>A0ABQ8J934_DERPT</name>
<dbReference type="EMBL" id="NJHN03000062">
    <property type="protein sequence ID" value="KAH9418900.1"/>
    <property type="molecule type" value="Genomic_DNA"/>
</dbReference>
<sequence length="74" mass="8566">MDQQEILDIVQVKRMERIDSQIEKCFSFISKLFQRQDLFRFLTAIFYGSITSENNHYCNGHFVAEPATSSSAAI</sequence>
<comment type="caution">
    <text evidence="1">The sequence shown here is derived from an EMBL/GenBank/DDBJ whole genome shotgun (WGS) entry which is preliminary data.</text>
</comment>
<evidence type="ECO:0000313" key="1">
    <source>
        <dbReference type="EMBL" id="KAH9418900.1"/>
    </source>
</evidence>
<evidence type="ECO:0000313" key="2">
    <source>
        <dbReference type="Proteomes" id="UP000887458"/>
    </source>
</evidence>